<gene>
    <name evidence="1" type="ORF">CCR82_08380</name>
</gene>
<comment type="caution">
    <text evidence="1">The sequence shown here is derived from an EMBL/GenBank/DDBJ whole genome shotgun (WGS) entry which is preliminary data.</text>
</comment>
<dbReference type="AlphaFoldDB" id="A0AAJ0UFJ6"/>
<dbReference type="Proteomes" id="UP001296967">
    <property type="component" value="Unassembled WGS sequence"/>
</dbReference>
<protein>
    <submittedName>
        <fullName evidence="1">Transcriptional regulator</fullName>
    </submittedName>
</protein>
<evidence type="ECO:0000313" key="2">
    <source>
        <dbReference type="Proteomes" id="UP001296967"/>
    </source>
</evidence>
<proteinExistence type="predicted"/>
<accession>A0AAJ0UFJ6</accession>
<reference evidence="1" key="1">
    <citation type="submission" date="2017-05" db="EMBL/GenBank/DDBJ databases">
        <authorList>
            <person name="Imhoff J.F."/>
            <person name="Rahn T."/>
            <person name="Kuenzel S."/>
            <person name="Neulinger S.C."/>
        </authorList>
    </citation>
    <scope>NUCLEOTIDE SEQUENCE</scope>
    <source>
        <strain evidence="1">DSM 4395</strain>
    </source>
</reference>
<sequence>MALTRSFKETVKARAAQDPVFRVALLEEALEAFVNADLETGKVLLRDYVNATLGFEELGARLHKSPKSLMRMLSTEGNPRANNLFAVVSHLKEREGLRFDITLHGRQPQAKGLNTQVDL</sequence>
<name>A0AAJ0UFJ6_HALSE</name>
<reference evidence="1" key="2">
    <citation type="journal article" date="2020" name="Microorganisms">
        <title>Osmotic Adaptation and Compatible Solute Biosynthesis of Phototrophic Bacteria as Revealed from Genome Analyses.</title>
        <authorList>
            <person name="Imhoff J.F."/>
            <person name="Rahn T."/>
            <person name="Kunzel S."/>
            <person name="Keller A."/>
            <person name="Neulinger S.C."/>
        </authorList>
    </citation>
    <scope>NUCLEOTIDE SEQUENCE</scope>
    <source>
        <strain evidence="1">DSM 4395</strain>
    </source>
</reference>
<keyword evidence="2" id="KW-1185">Reference proteome</keyword>
<evidence type="ECO:0000313" key="1">
    <source>
        <dbReference type="EMBL" id="MBK5930536.1"/>
    </source>
</evidence>
<dbReference type="EMBL" id="NHSF01000054">
    <property type="protein sequence ID" value="MBK5930536.1"/>
    <property type="molecule type" value="Genomic_DNA"/>
</dbReference>
<organism evidence="1 2">
    <name type="scientific">Halochromatium salexigens</name>
    <name type="common">Chromatium salexigens</name>
    <dbReference type="NCBI Taxonomy" id="49447"/>
    <lineage>
        <taxon>Bacteria</taxon>
        <taxon>Pseudomonadati</taxon>
        <taxon>Pseudomonadota</taxon>
        <taxon>Gammaproteobacteria</taxon>
        <taxon>Chromatiales</taxon>
        <taxon>Chromatiaceae</taxon>
        <taxon>Halochromatium</taxon>
    </lineage>
</organism>